<comment type="catalytic activity">
    <reaction evidence="12 13">
        <text>2 D-alanine + ATP = D-alanyl-D-alanine + ADP + phosphate + H(+)</text>
        <dbReference type="Rhea" id="RHEA:11224"/>
        <dbReference type="ChEBI" id="CHEBI:15378"/>
        <dbReference type="ChEBI" id="CHEBI:30616"/>
        <dbReference type="ChEBI" id="CHEBI:43474"/>
        <dbReference type="ChEBI" id="CHEBI:57416"/>
        <dbReference type="ChEBI" id="CHEBI:57822"/>
        <dbReference type="ChEBI" id="CHEBI:456216"/>
        <dbReference type="EC" id="6.3.2.4"/>
    </reaction>
</comment>
<keyword evidence="19" id="KW-1185">Reference proteome</keyword>
<keyword evidence="10 13" id="KW-0573">Peptidoglycan synthesis</keyword>
<dbReference type="GO" id="GO:0005524">
    <property type="term" value="F:ATP binding"/>
    <property type="evidence" value="ECO:0007669"/>
    <property type="project" value="UniProtKB-UniRule"/>
</dbReference>
<keyword evidence="15" id="KW-0460">Magnesium</keyword>
<feature type="binding site" evidence="15">
    <location>
        <position position="263"/>
    </location>
    <ligand>
        <name>Mg(2+)</name>
        <dbReference type="ChEBI" id="CHEBI:18420"/>
        <label>1</label>
    </ligand>
</feature>
<dbReference type="EMBL" id="BDFE01000016">
    <property type="protein sequence ID" value="GAU09061.1"/>
    <property type="molecule type" value="Genomic_DNA"/>
</dbReference>
<keyword evidence="5 13" id="KW-0963">Cytoplasm</keyword>
<evidence type="ECO:0000256" key="14">
    <source>
        <dbReference type="PIRSR" id="PIRSR039102-1"/>
    </source>
</evidence>
<dbReference type="SUPFAM" id="SSF56059">
    <property type="entry name" value="Glutathione synthetase ATP-binding domain-like"/>
    <property type="match status" value="1"/>
</dbReference>
<dbReference type="Gene3D" id="3.30.470.20">
    <property type="entry name" value="ATP-grasp fold, B domain"/>
    <property type="match status" value="1"/>
</dbReference>
<evidence type="ECO:0000256" key="1">
    <source>
        <dbReference type="ARBA" id="ARBA00001936"/>
    </source>
</evidence>
<feature type="active site" evidence="14">
    <location>
        <position position="13"/>
    </location>
</feature>
<evidence type="ECO:0000256" key="12">
    <source>
        <dbReference type="ARBA" id="ARBA00047614"/>
    </source>
</evidence>
<dbReference type="InterPro" id="IPR011095">
    <property type="entry name" value="Dala_Dala_lig_C"/>
</dbReference>
<dbReference type="PROSITE" id="PS50975">
    <property type="entry name" value="ATP_GRASP"/>
    <property type="match status" value="1"/>
</dbReference>
<feature type="binding site" evidence="15">
    <location>
        <position position="265"/>
    </location>
    <ligand>
        <name>Mg(2+)</name>
        <dbReference type="ChEBI" id="CHEBI:18420"/>
        <label>2</label>
    </ligand>
</feature>
<evidence type="ECO:0000256" key="3">
    <source>
        <dbReference type="ARBA" id="ARBA00010871"/>
    </source>
</evidence>
<keyword evidence="6 13" id="KW-0436">Ligase</keyword>
<comment type="similarity">
    <text evidence="3 13">Belongs to the D-alanine--D-alanine ligase family.</text>
</comment>
<evidence type="ECO:0000256" key="15">
    <source>
        <dbReference type="PIRSR" id="PIRSR039102-3"/>
    </source>
</evidence>
<sequence length="303" mass="32746">MRILLIAGGWSSEREIALLGAREITKALHDLGHDVVFLDPAHDLGNLISAAESCDFAFINLHGSPGEDGLVQSLLDTVPIPYQGAGPAASQLALNKVATKMIYQRHGVNTPNWAFIPAVDRKKPSTISLPFPRVIKPCTAGSSVGIFFARSPQDFEAALGHEALAGQDLLVEEQIRGQEITCAVLDDTPLPPVLIIPKKGTFFDYTSKYEDQGAEEICPAPLEDSLLAEIQHMALTAHRILGIKDYSRTDFIVDDRQCAFALETNTLPGMTSASLLPKEALAAGMSFKDLIGRLITLGMRKST</sequence>
<dbReference type="PROSITE" id="PS00844">
    <property type="entry name" value="DALA_DALA_LIGASE_2"/>
    <property type="match status" value="1"/>
</dbReference>
<dbReference type="GO" id="GO:0008360">
    <property type="term" value="P:regulation of cell shape"/>
    <property type="evidence" value="ECO:0007669"/>
    <property type="project" value="UniProtKB-KW"/>
</dbReference>
<dbReference type="GO" id="GO:0009252">
    <property type="term" value="P:peptidoglycan biosynthetic process"/>
    <property type="evidence" value="ECO:0007669"/>
    <property type="project" value="UniProtKB-UniRule"/>
</dbReference>
<dbReference type="Proteomes" id="UP000095200">
    <property type="component" value="Unassembled WGS sequence"/>
</dbReference>
<feature type="binding site" evidence="15">
    <location>
        <position position="250"/>
    </location>
    <ligand>
        <name>Mg(2+)</name>
        <dbReference type="ChEBI" id="CHEBI:18420"/>
        <label>1</label>
    </ligand>
</feature>
<evidence type="ECO:0000256" key="6">
    <source>
        <dbReference type="ARBA" id="ARBA00022598"/>
    </source>
</evidence>
<dbReference type="RefSeq" id="WP_069859203.1">
    <property type="nucleotide sequence ID" value="NZ_BDFE01000016.1"/>
</dbReference>
<comment type="cofactor">
    <cofactor evidence="1">
        <name>Mn(2+)</name>
        <dbReference type="ChEBI" id="CHEBI:29035"/>
    </cofactor>
</comment>
<organism evidence="18 19">
    <name type="scientific">Desulfoplanes formicivorans</name>
    <dbReference type="NCBI Taxonomy" id="1592317"/>
    <lineage>
        <taxon>Bacteria</taxon>
        <taxon>Pseudomonadati</taxon>
        <taxon>Thermodesulfobacteriota</taxon>
        <taxon>Desulfovibrionia</taxon>
        <taxon>Desulfovibrionales</taxon>
        <taxon>Desulfoplanaceae</taxon>
        <taxon>Desulfoplanes</taxon>
    </lineage>
</organism>
<dbReference type="InterPro" id="IPR011761">
    <property type="entry name" value="ATP-grasp"/>
</dbReference>
<feature type="binding site" evidence="15">
    <location>
        <position position="263"/>
    </location>
    <ligand>
        <name>Mg(2+)</name>
        <dbReference type="ChEBI" id="CHEBI:18420"/>
        <label>2</label>
    </ligand>
</feature>
<dbReference type="GO" id="GO:0046872">
    <property type="term" value="F:metal ion binding"/>
    <property type="evidence" value="ECO:0007669"/>
    <property type="project" value="UniProtKB-KW"/>
</dbReference>
<keyword evidence="15" id="KW-0464">Manganese</keyword>
<evidence type="ECO:0000256" key="2">
    <source>
        <dbReference type="ARBA" id="ARBA00004496"/>
    </source>
</evidence>
<feature type="active site" evidence="14">
    <location>
        <position position="274"/>
    </location>
</feature>
<dbReference type="OrthoDB" id="9813261at2"/>
<dbReference type="NCBIfam" id="NF002378">
    <property type="entry name" value="PRK01372.1"/>
    <property type="match status" value="1"/>
</dbReference>
<evidence type="ECO:0000256" key="8">
    <source>
        <dbReference type="ARBA" id="ARBA00022840"/>
    </source>
</evidence>
<evidence type="ECO:0000256" key="9">
    <source>
        <dbReference type="ARBA" id="ARBA00022960"/>
    </source>
</evidence>
<dbReference type="GO" id="GO:0071555">
    <property type="term" value="P:cell wall organization"/>
    <property type="evidence" value="ECO:0007669"/>
    <property type="project" value="UniProtKB-KW"/>
</dbReference>
<dbReference type="NCBIfam" id="TIGR01205">
    <property type="entry name" value="D_ala_D_alaTIGR"/>
    <property type="match status" value="1"/>
</dbReference>
<keyword evidence="7 16" id="KW-0547">Nucleotide-binding</keyword>
<evidence type="ECO:0000256" key="16">
    <source>
        <dbReference type="PROSITE-ProRule" id="PRU00409"/>
    </source>
</evidence>
<comment type="subcellular location">
    <subcellularLocation>
        <location evidence="2 13">Cytoplasm</location>
    </subcellularLocation>
</comment>
<proteinExistence type="inferred from homology"/>
<reference evidence="19" key="1">
    <citation type="submission" date="2016-06" db="EMBL/GenBank/DDBJ databases">
        <title>Draft genome sequence of Desulfoplanes formicivorans strain Pf12B.</title>
        <authorList>
            <person name="Watanabe M."/>
            <person name="Kojima H."/>
            <person name="Fukui M."/>
        </authorList>
    </citation>
    <scope>NUCLEOTIDE SEQUENCE [LARGE SCALE GENOMIC DNA]</scope>
    <source>
        <strain evidence="19">Pf12B</strain>
    </source>
</reference>
<dbReference type="InterPro" id="IPR016185">
    <property type="entry name" value="PreATP-grasp_dom_sf"/>
</dbReference>
<comment type="pathway">
    <text evidence="13">Cell wall biogenesis; peptidoglycan biosynthesis.</text>
</comment>
<accession>A0A194AJ16</accession>
<comment type="caution">
    <text evidence="18">The sequence shown here is derived from an EMBL/GenBank/DDBJ whole genome shotgun (WGS) entry which is preliminary data.</text>
</comment>
<comment type="cofactor">
    <cofactor evidence="15">
        <name>Mg(2+)</name>
        <dbReference type="ChEBI" id="CHEBI:18420"/>
    </cofactor>
    <cofactor evidence="15">
        <name>Mn(2+)</name>
        <dbReference type="ChEBI" id="CHEBI:29035"/>
    </cofactor>
    <text evidence="15">Binds 2 magnesium or manganese ions per subunit.</text>
</comment>
<feature type="active site" evidence="14">
    <location>
        <position position="142"/>
    </location>
</feature>
<dbReference type="InterPro" id="IPR013815">
    <property type="entry name" value="ATP_grasp_subdomain_1"/>
</dbReference>
<evidence type="ECO:0000256" key="7">
    <source>
        <dbReference type="ARBA" id="ARBA00022741"/>
    </source>
</evidence>
<dbReference type="Gene3D" id="3.40.50.20">
    <property type="match status" value="1"/>
</dbReference>
<gene>
    <name evidence="13" type="primary">ddl</name>
    <name evidence="18" type="ORF">DPF_1781</name>
</gene>
<protein>
    <recommendedName>
        <fullName evidence="4 13">D-alanine--D-alanine ligase</fullName>
        <ecNumber evidence="4 13">6.3.2.4</ecNumber>
    </recommendedName>
    <alternativeName>
        <fullName evidence="13">D-Ala-D-Ala ligase</fullName>
    </alternativeName>
    <alternativeName>
        <fullName evidence="13">D-alanylalanine synthetase</fullName>
    </alternativeName>
</protein>
<dbReference type="UniPathway" id="UPA00219"/>
<evidence type="ECO:0000313" key="18">
    <source>
        <dbReference type="EMBL" id="GAU09061.1"/>
    </source>
</evidence>
<dbReference type="STRING" id="1592317.DPF_1781"/>
<dbReference type="PANTHER" id="PTHR23132">
    <property type="entry name" value="D-ALANINE--D-ALANINE LIGASE"/>
    <property type="match status" value="1"/>
</dbReference>
<keyword evidence="9 13" id="KW-0133">Cell shape</keyword>
<evidence type="ECO:0000256" key="4">
    <source>
        <dbReference type="ARBA" id="ARBA00012216"/>
    </source>
</evidence>
<name>A0A194AJ16_9BACT</name>
<keyword evidence="11 13" id="KW-0961">Cell wall biogenesis/degradation</keyword>
<dbReference type="HAMAP" id="MF_00047">
    <property type="entry name" value="Dala_Dala_lig"/>
    <property type="match status" value="1"/>
</dbReference>
<feature type="domain" description="ATP-grasp" evidence="17">
    <location>
        <begin position="100"/>
        <end position="296"/>
    </location>
</feature>
<dbReference type="InterPro" id="IPR005905">
    <property type="entry name" value="D_ala_D_ala"/>
</dbReference>
<dbReference type="SUPFAM" id="SSF52440">
    <property type="entry name" value="PreATP-grasp domain"/>
    <property type="match status" value="1"/>
</dbReference>
<evidence type="ECO:0000256" key="13">
    <source>
        <dbReference type="HAMAP-Rule" id="MF_00047"/>
    </source>
</evidence>
<dbReference type="InterPro" id="IPR000291">
    <property type="entry name" value="D-Ala_lig_Van_CS"/>
</dbReference>
<comment type="function">
    <text evidence="13">Cell wall formation.</text>
</comment>
<keyword evidence="15" id="KW-0479">Metal-binding</keyword>
<dbReference type="PIRSF" id="PIRSF039102">
    <property type="entry name" value="Ddl/VanB"/>
    <property type="match status" value="1"/>
</dbReference>
<evidence type="ECO:0000313" key="19">
    <source>
        <dbReference type="Proteomes" id="UP000095200"/>
    </source>
</evidence>
<dbReference type="PANTHER" id="PTHR23132:SF23">
    <property type="entry name" value="D-ALANINE--D-ALANINE LIGASE B"/>
    <property type="match status" value="1"/>
</dbReference>
<evidence type="ECO:0000256" key="10">
    <source>
        <dbReference type="ARBA" id="ARBA00022984"/>
    </source>
</evidence>
<dbReference type="Gene3D" id="3.30.1490.20">
    <property type="entry name" value="ATP-grasp fold, A domain"/>
    <property type="match status" value="1"/>
</dbReference>
<dbReference type="Pfam" id="PF07478">
    <property type="entry name" value="Dala_Dala_lig_C"/>
    <property type="match status" value="1"/>
</dbReference>
<dbReference type="GO" id="GO:0008716">
    <property type="term" value="F:D-alanine-D-alanine ligase activity"/>
    <property type="evidence" value="ECO:0007669"/>
    <property type="project" value="UniProtKB-UniRule"/>
</dbReference>
<dbReference type="PROSITE" id="PS00843">
    <property type="entry name" value="DALA_DALA_LIGASE_1"/>
    <property type="match status" value="1"/>
</dbReference>
<dbReference type="GO" id="GO:0005737">
    <property type="term" value="C:cytoplasm"/>
    <property type="evidence" value="ECO:0007669"/>
    <property type="project" value="UniProtKB-SubCell"/>
</dbReference>
<evidence type="ECO:0000259" key="17">
    <source>
        <dbReference type="PROSITE" id="PS50975"/>
    </source>
</evidence>
<dbReference type="EC" id="6.3.2.4" evidence="4 13"/>
<keyword evidence="8 16" id="KW-0067">ATP-binding</keyword>
<evidence type="ECO:0000256" key="11">
    <source>
        <dbReference type="ARBA" id="ARBA00023316"/>
    </source>
</evidence>
<dbReference type="AlphaFoldDB" id="A0A194AJ16"/>
<evidence type="ECO:0000256" key="5">
    <source>
        <dbReference type="ARBA" id="ARBA00022490"/>
    </source>
</evidence>